<evidence type="ECO:0000313" key="1">
    <source>
        <dbReference type="EMBL" id="MBO8451247.1"/>
    </source>
</evidence>
<accession>A0A9D9HIA6</accession>
<evidence type="ECO:0000313" key="2">
    <source>
        <dbReference type="Proteomes" id="UP000823616"/>
    </source>
</evidence>
<gene>
    <name evidence="1" type="ORF">IAA96_09115</name>
</gene>
<organism evidence="1 2">
    <name type="scientific">Candidatus Avitreponema avistercoris</name>
    <dbReference type="NCBI Taxonomy" id="2840705"/>
    <lineage>
        <taxon>Bacteria</taxon>
        <taxon>Pseudomonadati</taxon>
        <taxon>Spirochaetota</taxon>
        <taxon>Spirochaetia</taxon>
        <taxon>Spirochaetales</taxon>
        <taxon>Candidatus Avitreponema</taxon>
    </lineage>
</organism>
<reference evidence="1" key="1">
    <citation type="submission" date="2020-10" db="EMBL/GenBank/DDBJ databases">
        <authorList>
            <person name="Gilroy R."/>
        </authorList>
    </citation>
    <scope>NUCLEOTIDE SEQUENCE</scope>
    <source>
        <strain evidence="1">B3-4054</strain>
    </source>
</reference>
<proteinExistence type="predicted"/>
<dbReference type="Proteomes" id="UP000823616">
    <property type="component" value="Unassembled WGS sequence"/>
</dbReference>
<comment type="caution">
    <text evidence="1">The sequence shown here is derived from an EMBL/GenBank/DDBJ whole genome shotgun (WGS) entry which is preliminary data.</text>
</comment>
<reference evidence="1" key="2">
    <citation type="journal article" date="2021" name="PeerJ">
        <title>Extensive microbial diversity within the chicken gut microbiome revealed by metagenomics and culture.</title>
        <authorList>
            <person name="Gilroy R."/>
            <person name="Ravi A."/>
            <person name="Getino M."/>
            <person name="Pursley I."/>
            <person name="Horton D.L."/>
            <person name="Alikhan N.F."/>
            <person name="Baker D."/>
            <person name="Gharbi K."/>
            <person name="Hall N."/>
            <person name="Watson M."/>
            <person name="Adriaenssens E.M."/>
            <person name="Foster-Nyarko E."/>
            <person name="Jarju S."/>
            <person name="Secka A."/>
            <person name="Antonio M."/>
            <person name="Oren A."/>
            <person name="Chaudhuri R.R."/>
            <person name="La Ragione R."/>
            <person name="Hildebrand F."/>
            <person name="Pallen M.J."/>
        </authorList>
    </citation>
    <scope>NUCLEOTIDE SEQUENCE</scope>
    <source>
        <strain evidence="1">B3-4054</strain>
    </source>
</reference>
<dbReference type="AlphaFoldDB" id="A0A9D9HIA6"/>
<dbReference type="EMBL" id="JADIMS010000169">
    <property type="protein sequence ID" value="MBO8451247.1"/>
    <property type="molecule type" value="Genomic_DNA"/>
</dbReference>
<sequence length="111" mass="12563">MENSVPENSGFVKTTEDSAKALNPAQKALLNRRGNEFFNEGNIEAAKRIFMTTGYSDGLSRVGDMYARENKHLEALRMYWLARNRRKFEPLIENLSAVVSAVLANDRSPRV</sequence>
<name>A0A9D9HIA6_9SPIR</name>
<protein>
    <submittedName>
        <fullName evidence="1">Uncharacterized protein</fullName>
    </submittedName>
</protein>